<dbReference type="GO" id="GO:0055052">
    <property type="term" value="C:ATP-binding cassette (ABC) transporter complex, substrate-binding subunit-containing"/>
    <property type="evidence" value="ECO:0007669"/>
    <property type="project" value="TreeGrafter"/>
</dbReference>
<dbReference type="SUPFAM" id="SSF53850">
    <property type="entry name" value="Periplasmic binding protein-like II"/>
    <property type="match status" value="1"/>
</dbReference>
<keyword evidence="6" id="KW-1185">Reference proteome</keyword>
<gene>
    <name evidence="5" type="ORF">SAMN02745229_02952</name>
</gene>
<proteinExistence type="inferred from homology"/>
<organism evidence="5 6">
    <name type="scientific">Butyrivibrio fibrisolvens DSM 3071</name>
    <dbReference type="NCBI Taxonomy" id="1121131"/>
    <lineage>
        <taxon>Bacteria</taxon>
        <taxon>Bacillati</taxon>
        <taxon>Bacillota</taxon>
        <taxon>Clostridia</taxon>
        <taxon>Lachnospirales</taxon>
        <taxon>Lachnospiraceae</taxon>
        <taxon>Butyrivibrio</taxon>
    </lineage>
</organism>
<dbReference type="InterPro" id="IPR006059">
    <property type="entry name" value="SBP"/>
</dbReference>
<dbReference type="GO" id="GO:0015768">
    <property type="term" value="P:maltose transport"/>
    <property type="evidence" value="ECO:0007669"/>
    <property type="project" value="TreeGrafter"/>
</dbReference>
<dbReference type="GeneID" id="89507955"/>
<dbReference type="PANTHER" id="PTHR30061:SF50">
    <property type="entry name" value="MALTOSE_MALTODEXTRIN-BINDING PERIPLASMIC PROTEIN"/>
    <property type="match status" value="1"/>
</dbReference>
<feature type="chain" id="PRO_5009915739" evidence="4">
    <location>
        <begin position="26"/>
        <end position="498"/>
    </location>
</feature>
<keyword evidence="2" id="KW-0813">Transport</keyword>
<dbReference type="RefSeq" id="WP_073388882.1">
    <property type="nucleotide sequence ID" value="NZ_FQXK01000027.1"/>
</dbReference>
<dbReference type="AlphaFoldDB" id="A0A1M6AFL0"/>
<evidence type="ECO:0000256" key="4">
    <source>
        <dbReference type="SAM" id="SignalP"/>
    </source>
</evidence>
<keyword evidence="3 4" id="KW-0732">Signal</keyword>
<comment type="similarity">
    <text evidence="1">Belongs to the bacterial solute-binding protein 1 family.</text>
</comment>
<accession>A0A1M6AFL0</accession>
<dbReference type="PROSITE" id="PS51257">
    <property type="entry name" value="PROKAR_LIPOPROTEIN"/>
    <property type="match status" value="1"/>
</dbReference>
<dbReference type="STRING" id="1121131.SAMN02745229_02952"/>
<protein>
    <submittedName>
        <fullName evidence="5">Arabinogalactan oligomer / maltooligosaccharide transport system substrate-binding protein</fullName>
    </submittedName>
</protein>
<evidence type="ECO:0000256" key="1">
    <source>
        <dbReference type="ARBA" id="ARBA00008520"/>
    </source>
</evidence>
<dbReference type="OrthoDB" id="9766758at2"/>
<evidence type="ECO:0000313" key="6">
    <source>
        <dbReference type="Proteomes" id="UP000184278"/>
    </source>
</evidence>
<name>A0A1M6AFL0_BUTFI</name>
<evidence type="ECO:0000256" key="2">
    <source>
        <dbReference type="ARBA" id="ARBA00022448"/>
    </source>
</evidence>
<dbReference type="Proteomes" id="UP000184278">
    <property type="component" value="Unassembled WGS sequence"/>
</dbReference>
<feature type="signal peptide" evidence="4">
    <location>
        <begin position="1"/>
        <end position="25"/>
    </location>
</feature>
<dbReference type="EMBL" id="FQXK01000027">
    <property type="protein sequence ID" value="SHI35334.1"/>
    <property type="molecule type" value="Genomic_DNA"/>
</dbReference>
<dbReference type="PANTHER" id="PTHR30061">
    <property type="entry name" value="MALTOSE-BINDING PERIPLASMIC PROTEIN"/>
    <property type="match status" value="1"/>
</dbReference>
<sequence>MGKQLVKICSALLATAMVATGCSSAAKGESGSTDSTSINPSGEKITLRILENDTAKSQGYLDELLNAFNEAYKDQGIEAVDANMEEYSDLAENGPYGYGPDVLYQANDQIMTYAEDKHIMALNLEDFECYDKIPQEAFDAFKINVDGKDYYCGVPVNVQEPMLFYRNDMMPEDWETTWDLDGNKVADFFENWNSLYAYSKYLRDNDTSANKDSQYGLMAPVNDLYMMAEFSFSYGGYVFGEDGSGNLDPSDIGFNKGDSAKGLLALKEFTKLMSEECIDDSVKTSRYSKVADGTFFCSISTPDTYTLFYDKLVAEYEEEGLSEDEAKTKASENLMMVQLPSKMPANGDLTTDPSTMSEGDFVQTKVMGGVNGYAISAYTKYKEASIAFVNFATGYDMISKRAEILGIAPTRSDVASEIGGVTDIIFNNLKEGNIYLMPSVKAVDQIWDPMQTLLADVGKDAFRARNGETEKYTDTASMQTALDNSAQSIYDAIYTLAQ</sequence>
<reference evidence="6" key="1">
    <citation type="submission" date="2016-11" db="EMBL/GenBank/DDBJ databases">
        <authorList>
            <person name="Varghese N."/>
            <person name="Submissions S."/>
        </authorList>
    </citation>
    <scope>NUCLEOTIDE SEQUENCE [LARGE SCALE GENOMIC DNA]</scope>
    <source>
        <strain evidence="6">DSM 3071</strain>
    </source>
</reference>
<evidence type="ECO:0000313" key="5">
    <source>
        <dbReference type="EMBL" id="SHI35334.1"/>
    </source>
</evidence>
<dbReference type="Gene3D" id="3.40.190.10">
    <property type="entry name" value="Periplasmic binding protein-like II"/>
    <property type="match status" value="2"/>
</dbReference>
<dbReference type="Pfam" id="PF13416">
    <property type="entry name" value="SBP_bac_8"/>
    <property type="match status" value="1"/>
</dbReference>
<evidence type="ECO:0000256" key="3">
    <source>
        <dbReference type="ARBA" id="ARBA00022729"/>
    </source>
</evidence>
<dbReference type="GO" id="GO:1901982">
    <property type="term" value="F:maltose binding"/>
    <property type="evidence" value="ECO:0007669"/>
    <property type="project" value="TreeGrafter"/>
</dbReference>
<dbReference type="GO" id="GO:0042956">
    <property type="term" value="P:maltodextrin transmembrane transport"/>
    <property type="evidence" value="ECO:0007669"/>
    <property type="project" value="TreeGrafter"/>
</dbReference>